<dbReference type="PANTHER" id="PTHR30126">
    <property type="entry name" value="HTH-TYPE TRANSCRIPTIONAL REGULATOR"/>
    <property type="match status" value="1"/>
</dbReference>
<dbReference type="InterPro" id="IPR000847">
    <property type="entry name" value="LysR_HTH_N"/>
</dbReference>
<dbReference type="Pfam" id="PF03466">
    <property type="entry name" value="LysR_substrate"/>
    <property type="match status" value="1"/>
</dbReference>
<keyword evidence="4" id="KW-0804">Transcription</keyword>
<evidence type="ECO:0000256" key="4">
    <source>
        <dbReference type="ARBA" id="ARBA00023163"/>
    </source>
</evidence>
<evidence type="ECO:0000313" key="6">
    <source>
        <dbReference type="EMBL" id="QJR12347.1"/>
    </source>
</evidence>
<dbReference type="GO" id="GO:0003700">
    <property type="term" value="F:DNA-binding transcription factor activity"/>
    <property type="evidence" value="ECO:0007669"/>
    <property type="project" value="InterPro"/>
</dbReference>
<dbReference type="EMBL" id="CP053069">
    <property type="protein sequence ID" value="QJR12347.1"/>
    <property type="molecule type" value="Genomic_DNA"/>
</dbReference>
<evidence type="ECO:0000256" key="2">
    <source>
        <dbReference type="ARBA" id="ARBA00023015"/>
    </source>
</evidence>
<comment type="similarity">
    <text evidence="1">Belongs to the LysR transcriptional regulatory family.</text>
</comment>
<dbReference type="InterPro" id="IPR036388">
    <property type="entry name" value="WH-like_DNA-bd_sf"/>
</dbReference>
<keyword evidence="7" id="KW-1185">Reference proteome</keyword>
<dbReference type="Proteomes" id="UP000501534">
    <property type="component" value="Chromosome"/>
</dbReference>
<feature type="domain" description="HTH lysR-type" evidence="5">
    <location>
        <begin position="3"/>
        <end position="60"/>
    </location>
</feature>
<organism evidence="6 7">
    <name type="scientific">Usitatibacter rugosus</name>
    <dbReference type="NCBI Taxonomy" id="2732067"/>
    <lineage>
        <taxon>Bacteria</taxon>
        <taxon>Pseudomonadati</taxon>
        <taxon>Pseudomonadota</taxon>
        <taxon>Betaproteobacteria</taxon>
        <taxon>Nitrosomonadales</taxon>
        <taxon>Usitatibacteraceae</taxon>
        <taxon>Usitatibacter</taxon>
    </lineage>
</organism>
<dbReference type="InterPro" id="IPR036390">
    <property type="entry name" value="WH_DNA-bd_sf"/>
</dbReference>
<dbReference type="RefSeq" id="WP_171094473.1">
    <property type="nucleotide sequence ID" value="NZ_CP053069.1"/>
</dbReference>
<dbReference type="SUPFAM" id="SSF53850">
    <property type="entry name" value="Periplasmic binding protein-like II"/>
    <property type="match status" value="1"/>
</dbReference>
<gene>
    <name evidence="6" type="primary">yhaJ_2</name>
    <name evidence="6" type="ORF">DSM104443_03433</name>
</gene>
<dbReference type="Gene3D" id="1.10.10.10">
    <property type="entry name" value="Winged helix-like DNA-binding domain superfamily/Winged helix DNA-binding domain"/>
    <property type="match status" value="1"/>
</dbReference>
<keyword evidence="2" id="KW-0805">Transcription regulation</keyword>
<dbReference type="PROSITE" id="PS50931">
    <property type="entry name" value="HTH_LYSR"/>
    <property type="match status" value="1"/>
</dbReference>
<accession>A0A6M4H3F4</accession>
<dbReference type="Pfam" id="PF00126">
    <property type="entry name" value="HTH_1"/>
    <property type="match status" value="1"/>
</dbReference>
<evidence type="ECO:0000259" key="5">
    <source>
        <dbReference type="PROSITE" id="PS50931"/>
    </source>
</evidence>
<name>A0A6M4H3F4_9PROT</name>
<dbReference type="KEGG" id="uru:DSM104443_03433"/>
<evidence type="ECO:0000256" key="1">
    <source>
        <dbReference type="ARBA" id="ARBA00009437"/>
    </source>
</evidence>
<dbReference type="SUPFAM" id="SSF46785">
    <property type="entry name" value="Winged helix' DNA-binding domain"/>
    <property type="match status" value="1"/>
</dbReference>
<protein>
    <submittedName>
        <fullName evidence="6">HTH-type transcriptional regulator YhaJ</fullName>
    </submittedName>
</protein>
<dbReference type="InterPro" id="IPR005119">
    <property type="entry name" value="LysR_subst-bd"/>
</dbReference>
<proteinExistence type="inferred from homology"/>
<evidence type="ECO:0000313" key="7">
    <source>
        <dbReference type="Proteomes" id="UP000501534"/>
    </source>
</evidence>
<reference evidence="6 7" key="1">
    <citation type="submission" date="2020-04" db="EMBL/GenBank/DDBJ databases">
        <title>Usitatibacter rugosus gen. nov., sp. nov. and Usitatibacter palustris sp. nov., novel members of Usitatibacteraceae fam. nov. within the order Nitrosomonadales isolated from soil.</title>
        <authorList>
            <person name="Huber K.J."/>
            <person name="Neumann-Schaal M."/>
            <person name="Geppert A."/>
            <person name="Luckner M."/>
            <person name="Wanner G."/>
            <person name="Overmann J."/>
        </authorList>
    </citation>
    <scope>NUCLEOTIDE SEQUENCE [LARGE SCALE GENOMIC DNA]</scope>
    <source>
        <strain evidence="6 7">0125_3</strain>
    </source>
</reference>
<dbReference type="AlphaFoldDB" id="A0A6M4H3F4"/>
<sequence>MKLSLDSLQVLDAIDRRGSFAAAAEELHRVPSAITYSIQQLEEGLDVLLFDRRGHRAKLTEAGKELLNEGRHLLRSAADLECRVQQVARGWESELRIAVDTMVGMDKLFGVVAEFYGENPGTRLRFGHEVLGGTWDALASGRADLAIGAIGDGPPGGGFASRPLGRLTLALAAAPFHAVTREPQPLTSTVLTGYRAVSIADSSRLLPPRTVGLLSGQDVLTVPTLEAKVSALVAGLGVGRIPKWIAEREAYAGRLRILEVETGPVEGELLYSWHPDRAGKALKWFVKRLEDPLVAATLLS</sequence>
<evidence type="ECO:0000256" key="3">
    <source>
        <dbReference type="ARBA" id="ARBA00023125"/>
    </source>
</evidence>
<dbReference type="GO" id="GO:0000976">
    <property type="term" value="F:transcription cis-regulatory region binding"/>
    <property type="evidence" value="ECO:0007669"/>
    <property type="project" value="TreeGrafter"/>
</dbReference>
<dbReference type="Gene3D" id="3.40.190.290">
    <property type="match status" value="1"/>
</dbReference>
<keyword evidence="3" id="KW-0238">DNA-binding</keyword>
<dbReference type="PANTHER" id="PTHR30126:SF4">
    <property type="entry name" value="LYSR FAMILY TRANSCRIPTIONAL REGULATOR"/>
    <property type="match status" value="1"/>
</dbReference>